<evidence type="ECO:0000313" key="2">
    <source>
        <dbReference type="Proteomes" id="UP001163321"/>
    </source>
</evidence>
<gene>
    <name evidence="1" type="ORF">PsorP6_001607</name>
</gene>
<dbReference type="EMBL" id="CM047580">
    <property type="protein sequence ID" value="KAI9921868.1"/>
    <property type="molecule type" value="Genomic_DNA"/>
</dbReference>
<evidence type="ECO:0000313" key="1">
    <source>
        <dbReference type="EMBL" id="KAI9921868.1"/>
    </source>
</evidence>
<name>A0ACC0WUU9_9STRA</name>
<protein>
    <submittedName>
        <fullName evidence="1">Uncharacterized protein</fullName>
    </submittedName>
</protein>
<sequence>MGRNGSTPLGIEILVHPAGPLWISLWWRQCTQLGDGHHQPYRYVVLSHFLLPWPIPHSSIN</sequence>
<organism evidence="1 2">
    <name type="scientific">Peronosclerospora sorghi</name>
    <dbReference type="NCBI Taxonomy" id="230839"/>
    <lineage>
        <taxon>Eukaryota</taxon>
        <taxon>Sar</taxon>
        <taxon>Stramenopiles</taxon>
        <taxon>Oomycota</taxon>
        <taxon>Peronosporomycetes</taxon>
        <taxon>Peronosporales</taxon>
        <taxon>Peronosporaceae</taxon>
        <taxon>Peronosclerospora</taxon>
    </lineage>
</organism>
<comment type="caution">
    <text evidence="1">The sequence shown here is derived from an EMBL/GenBank/DDBJ whole genome shotgun (WGS) entry which is preliminary data.</text>
</comment>
<reference evidence="1 2" key="1">
    <citation type="journal article" date="2022" name="bioRxiv">
        <title>The genome of the oomycete Peronosclerospora sorghi, a cosmopolitan pathogen of maize and sorghum, is inflated with dispersed pseudogenes.</title>
        <authorList>
            <person name="Fletcher K."/>
            <person name="Martin F."/>
            <person name="Isakeit T."/>
            <person name="Cavanaugh K."/>
            <person name="Magill C."/>
            <person name="Michelmore R."/>
        </authorList>
    </citation>
    <scope>NUCLEOTIDE SEQUENCE [LARGE SCALE GENOMIC DNA]</scope>
    <source>
        <strain evidence="1">P6</strain>
    </source>
</reference>
<keyword evidence="2" id="KW-1185">Reference proteome</keyword>
<proteinExistence type="predicted"/>
<accession>A0ACC0WUU9</accession>
<dbReference type="Proteomes" id="UP001163321">
    <property type="component" value="Chromosome 1"/>
</dbReference>